<dbReference type="Gene3D" id="3.40.50.10380">
    <property type="entry name" value="Malic enzyme, N-terminal domain"/>
    <property type="match status" value="2"/>
</dbReference>
<keyword evidence="3" id="KW-1185">Reference proteome</keyword>
<gene>
    <name evidence="2" type="ORF">T459_14300</name>
</gene>
<dbReference type="InterPro" id="IPR046346">
    <property type="entry name" value="Aminoacid_DH-like_N_sf"/>
</dbReference>
<reference evidence="2 3" key="1">
    <citation type="journal article" date="2014" name="Nat. Genet.">
        <title>Genome sequence of the hot pepper provides insights into the evolution of pungency in Capsicum species.</title>
        <authorList>
            <person name="Kim S."/>
            <person name="Park M."/>
            <person name="Yeom S.I."/>
            <person name="Kim Y.M."/>
            <person name="Lee J.M."/>
            <person name="Lee H.A."/>
            <person name="Seo E."/>
            <person name="Choi J."/>
            <person name="Cheong K."/>
            <person name="Kim K.T."/>
            <person name="Jung K."/>
            <person name="Lee G.W."/>
            <person name="Oh S.K."/>
            <person name="Bae C."/>
            <person name="Kim S.B."/>
            <person name="Lee H.Y."/>
            <person name="Kim S.Y."/>
            <person name="Kim M.S."/>
            <person name="Kang B.C."/>
            <person name="Jo Y.D."/>
            <person name="Yang H.B."/>
            <person name="Jeong H.J."/>
            <person name="Kang W.H."/>
            <person name="Kwon J.K."/>
            <person name="Shin C."/>
            <person name="Lim J.Y."/>
            <person name="Park J.H."/>
            <person name="Huh J.H."/>
            <person name="Kim J.S."/>
            <person name="Kim B.D."/>
            <person name="Cohen O."/>
            <person name="Paran I."/>
            <person name="Suh M.C."/>
            <person name="Lee S.B."/>
            <person name="Kim Y.K."/>
            <person name="Shin Y."/>
            <person name="Noh S.J."/>
            <person name="Park J."/>
            <person name="Seo Y.S."/>
            <person name="Kwon S.Y."/>
            <person name="Kim H.A."/>
            <person name="Park J.M."/>
            <person name="Kim H.J."/>
            <person name="Choi S.B."/>
            <person name="Bosland P.W."/>
            <person name="Reeves G."/>
            <person name="Jo S.H."/>
            <person name="Lee B.W."/>
            <person name="Cho H.T."/>
            <person name="Choi H.S."/>
            <person name="Lee M.S."/>
            <person name="Yu Y."/>
            <person name="Do Choi Y."/>
            <person name="Park B.S."/>
            <person name="van Deynze A."/>
            <person name="Ashrafi H."/>
            <person name="Hill T."/>
            <person name="Kim W.T."/>
            <person name="Pai H.S."/>
            <person name="Ahn H.K."/>
            <person name="Yeam I."/>
            <person name="Giovannoni J.J."/>
            <person name="Rose J.K."/>
            <person name="Sorensen I."/>
            <person name="Lee S.J."/>
            <person name="Kim R.W."/>
            <person name="Choi I.Y."/>
            <person name="Choi B.S."/>
            <person name="Lim J.S."/>
            <person name="Lee Y.H."/>
            <person name="Choi D."/>
        </authorList>
    </citation>
    <scope>NUCLEOTIDE SEQUENCE [LARGE SCALE GENOMIC DNA]</scope>
    <source>
        <strain evidence="3">cv. CM334</strain>
    </source>
</reference>
<feature type="domain" description="Malic enzyme N-terminal" evidence="1">
    <location>
        <begin position="46"/>
        <end position="138"/>
    </location>
</feature>
<protein>
    <recommendedName>
        <fullName evidence="1">Malic enzyme N-terminal domain-containing protein</fullName>
    </recommendedName>
</protein>
<dbReference type="STRING" id="4072.A0A2G2ZH80"/>
<dbReference type="InterPro" id="IPR012301">
    <property type="entry name" value="Malic_N_dom"/>
</dbReference>
<accession>A0A2G2ZH80</accession>
<name>A0A2G2ZH80_CAPAN</name>
<comment type="caution">
    <text evidence="2">The sequence shown here is derived from an EMBL/GenBank/DDBJ whole genome shotgun (WGS) entry which is preliminary data.</text>
</comment>
<dbReference type="Pfam" id="PF00390">
    <property type="entry name" value="malic"/>
    <property type="match status" value="1"/>
</dbReference>
<dbReference type="GO" id="GO:0004470">
    <property type="term" value="F:malic enzyme activity"/>
    <property type="evidence" value="ECO:0007669"/>
    <property type="project" value="InterPro"/>
</dbReference>
<dbReference type="GO" id="GO:0016616">
    <property type="term" value="F:oxidoreductase activity, acting on the CH-OH group of donors, NAD or NADP as acceptor"/>
    <property type="evidence" value="ECO:0007669"/>
    <property type="project" value="InterPro"/>
</dbReference>
<dbReference type="EMBL" id="AYRZ02000005">
    <property type="protein sequence ID" value="PHT81285.1"/>
    <property type="molecule type" value="Genomic_DNA"/>
</dbReference>
<evidence type="ECO:0000313" key="2">
    <source>
        <dbReference type="EMBL" id="PHT81285.1"/>
    </source>
</evidence>
<evidence type="ECO:0000259" key="1">
    <source>
        <dbReference type="SMART" id="SM01274"/>
    </source>
</evidence>
<evidence type="ECO:0000313" key="3">
    <source>
        <dbReference type="Proteomes" id="UP000222542"/>
    </source>
</evidence>
<dbReference type="PANTHER" id="PTHR23406">
    <property type="entry name" value="MALIC ENZYME-RELATED"/>
    <property type="match status" value="1"/>
</dbReference>
<sequence>MIDSGADVSCIQEGLIPTSGYSLLRDPCYNKGLAFTEIKRDAHYLRGLLPPVVSRQELQEKKLMQSIRQYDVPLHKYVAMMELEGIPVGKLALYIALGGVRPSSCLPITIDEGTNNEKLLNDEFYIALRQKTKESNWQGEF</sequence>
<dbReference type="SUPFAM" id="SSF53223">
    <property type="entry name" value="Aminoacid dehydrogenase-like, N-terminal domain"/>
    <property type="match status" value="1"/>
</dbReference>
<dbReference type="PANTHER" id="PTHR23406:SF89">
    <property type="entry name" value="NADP-DEPENDENT MALIC ENZYME 1"/>
    <property type="match status" value="1"/>
</dbReference>
<organism evidence="2 3">
    <name type="scientific">Capsicum annuum</name>
    <name type="common">Capsicum pepper</name>
    <dbReference type="NCBI Taxonomy" id="4072"/>
    <lineage>
        <taxon>Eukaryota</taxon>
        <taxon>Viridiplantae</taxon>
        <taxon>Streptophyta</taxon>
        <taxon>Embryophyta</taxon>
        <taxon>Tracheophyta</taxon>
        <taxon>Spermatophyta</taxon>
        <taxon>Magnoliopsida</taxon>
        <taxon>eudicotyledons</taxon>
        <taxon>Gunneridae</taxon>
        <taxon>Pentapetalae</taxon>
        <taxon>asterids</taxon>
        <taxon>lamiids</taxon>
        <taxon>Solanales</taxon>
        <taxon>Solanaceae</taxon>
        <taxon>Solanoideae</taxon>
        <taxon>Capsiceae</taxon>
        <taxon>Capsicum</taxon>
    </lineage>
</organism>
<dbReference type="InterPro" id="IPR037062">
    <property type="entry name" value="Malic_N_dom_sf"/>
</dbReference>
<dbReference type="AlphaFoldDB" id="A0A2G2ZH80"/>
<dbReference type="Gramene" id="PHT81285">
    <property type="protein sequence ID" value="PHT81285"/>
    <property type="gene ID" value="T459_14300"/>
</dbReference>
<dbReference type="Proteomes" id="UP000222542">
    <property type="component" value="Unassembled WGS sequence"/>
</dbReference>
<reference evidence="2 3" key="2">
    <citation type="journal article" date="2017" name="Genome Biol.">
        <title>New reference genome sequences of hot pepper reveal the massive evolution of plant disease-resistance genes by retroduplication.</title>
        <authorList>
            <person name="Kim S."/>
            <person name="Park J."/>
            <person name="Yeom S.I."/>
            <person name="Kim Y.M."/>
            <person name="Seo E."/>
            <person name="Kim K.T."/>
            <person name="Kim M.S."/>
            <person name="Lee J.M."/>
            <person name="Cheong K."/>
            <person name="Shin H.S."/>
            <person name="Kim S.B."/>
            <person name="Han K."/>
            <person name="Lee J."/>
            <person name="Park M."/>
            <person name="Lee H.A."/>
            <person name="Lee H.Y."/>
            <person name="Lee Y."/>
            <person name="Oh S."/>
            <person name="Lee J.H."/>
            <person name="Choi E."/>
            <person name="Choi E."/>
            <person name="Lee S.E."/>
            <person name="Jeon J."/>
            <person name="Kim H."/>
            <person name="Choi G."/>
            <person name="Song H."/>
            <person name="Lee J."/>
            <person name="Lee S.C."/>
            <person name="Kwon J.K."/>
            <person name="Lee H.Y."/>
            <person name="Koo N."/>
            <person name="Hong Y."/>
            <person name="Kim R.W."/>
            <person name="Kang W.H."/>
            <person name="Huh J.H."/>
            <person name="Kang B.C."/>
            <person name="Yang T.J."/>
            <person name="Lee Y.H."/>
            <person name="Bennetzen J.L."/>
            <person name="Choi D."/>
        </authorList>
    </citation>
    <scope>NUCLEOTIDE SEQUENCE [LARGE SCALE GENOMIC DNA]</scope>
    <source>
        <strain evidence="3">cv. CM334</strain>
    </source>
</reference>
<proteinExistence type="predicted"/>
<dbReference type="SMART" id="SM01274">
    <property type="entry name" value="malic"/>
    <property type="match status" value="1"/>
</dbReference>